<accession>A0ABU1BVA5</accession>
<name>A0ABU1BVA5_9BURK</name>
<evidence type="ECO:0000313" key="2">
    <source>
        <dbReference type="Proteomes" id="UP001225596"/>
    </source>
</evidence>
<dbReference type="EMBL" id="JAUYVH010000014">
    <property type="protein sequence ID" value="MDQ9171936.1"/>
    <property type="molecule type" value="Genomic_DNA"/>
</dbReference>
<organism evidence="1 2">
    <name type="scientific">Keguizhuia sedimenti</name>
    <dbReference type="NCBI Taxonomy" id="3064264"/>
    <lineage>
        <taxon>Bacteria</taxon>
        <taxon>Pseudomonadati</taxon>
        <taxon>Pseudomonadota</taxon>
        <taxon>Betaproteobacteria</taxon>
        <taxon>Burkholderiales</taxon>
        <taxon>Oxalobacteraceae</taxon>
        <taxon>Keguizhuia</taxon>
    </lineage>
</organism>
<reference evidence="1 2" key="1">
    <citation type="submission" date="2023-08" db="EMBL/GenBank/DDBJ databases">
        <title>Oxalobacteraceae gen .nov., isolated from river sludge outside the plant.</title>
        <authorList>
            <person name="Zhao S.Y."/>
        </authorList>
    </citation>
    <scope>NUCLEOTIDE SEQUENCE [LARGE SCALE GENOMIC DNA]</scope>
    <source>
        <strain evidence="1 2">R-40</strain>
    </source>
</reference>
<proteinExistence type="predicted"/>
<sequence>MQWYYRWKLKRIQKKINELKEQSSYRLVEDYTANSQLRILNRLEAHLQSRVTPSSAPSVQH</sequence>
<dbReference type="RefSeq" id="WP_338437917.1">
    <property type="nucleotide sequence ID" value="NZ_JAUYVH010000014.1"/>
</dbReference>
<comment type="caution">
    <text evidence="1">The sequence shown here is derived from an EMBL/GenBank/DDBJ whole genome shotgun (WGS) entry which is preliminary data.</text>
</comment>
<evidence type="ECO:0000313" key="1">
    <source>
        <dbReference type="EMBL" id="MDQ9171936.1"/>
    </source>
</evidence>
<dbReference type="Proteomes" id="UP001225596">
    <property type="component" value="Unassembled WGS sequence"/>
</dbReference>
<keyword evidence="2" id="KW-1185">Reference proteome</keyword>
<protein>
    <submittedName>
        <fullName evidence="1">Uncharacterized protein</fullName>
    </submittedName>
</protein>
<gene>
    <name evidence="1" type="ORF">Q8A64_16095</name>
</gene>